<protein>
    <recommendedName>
        <fullName evidence="4 8">3-deoxy-D-manno-octulosonic acid transferase</fullName>
        <shortName evidence="8">Kdo transferase</shortName>
        <ecNumber evidence="3 8">2.4.99.12</ecNumber>
    </recommendedName>
    <alternativeName>
        <fullName evidence="6 8">Lipid IV(A) 3-deoxy-D-manno-octulosonic acid transferase</fullName>
    </alternativeName>
</protein>
<evidence type="ECO:0000256" key="3">
    <source>
        <dbReference type="ARBA" id="ARBA00012621"/>
    </source>
</evidence>
<comment type="caution">
    <text evidence="10">The sequence shown here is derived from an EMBL/GenBank/DDBJ whole genome shotgun (WGS) entry which is preliminary data.</text>
</comment>
<keyword evidence="11" id="KW-1185">Reference proteome</keyword>
<dbReference type="GO" id="GO:0009244">
    <property type="term" value="P:lipopolysaccharide core region biosynthetic process"/>
    <property type="evidence" value="ECO:0007669"/>
    <property type="project" value="UniProtKB-UniRule"/>
</dbReference>
<comment type="pathway">
    <text evidence="2 8">Bacterial outer membrane biogenesis; LPS core biosynthesis.</text>
</comment>
<evidence type="ECO:0000256" key="6">
    <source>
        <dbReference type="ARBA" id="ARBA00031445"/>
    </source>
</evidence>
<dbReference type="PANTHER" id="PTHR42755">
    <property type="entry name" value="3-DEOXY-MANNO-OCTULOSONATE CYTIDYLYLTRANSFERASE"/>
    <property type="match status" value="1"/>
</dbReference>
<reference evidence="10 11" key="1">
    <citation type="submission" date="2020-08" db="EMBL/GenBank/DDBJ databases">
        <title>Genomic Encyclopedia of Type Strains, Phase IV (KMG-IV): sequencing the most valuable type-strain genomes for metagenomic binning, comparative biology and taxonomic classification.</title>
        <authorList>
            <person name="Goeker M."/>
        </authorList>
    </citation>
    <scope>NUCLEOTIDE SEQUENCE [LARGE SCALE GENOMIC DNA]</scope>
    <source>
        <strain evidence="10 11">DSM 101064</strain>
    </source>
</reference>
<evidence type="ECO:0000313" key="11">
    <source>
        <dbReference type="Proteomes" id="UP000535415"/>
    </source>
</evidence>
<organism evidence="10 11">
    <name type="scientific">Yoonia ponticola</name>
    <dbReference type="NCBI Taxonomy" id="1524255"/>
    <lineage>
        <taxon>Bacteria</taxon>
        <taxon>Pseudomonadati</taxon>
        <taxon>Pseudomonadota</taxon>
        <taxon>Alphaproteobacteria</taxon>
        <taxon>Rhodobacterales</taxon>
        <taxon>Paracoccaceae</taxon>
        <taxon>Yoonia</taxon>
    </lineage>
</organism>
<keyword evidence="8" id="KW-1003">Cell membrane</keyword>
<dbReference type="Gene3D" id="3.40.50.11720">
    <property type="entry name" value="3-Deoxy-D-manno-octulosonic-acid transferase, N-terminal domain"/>
    <property type="match status" value="1"/>
</dbReference>
<dbReference type="InterPro" id="IPR039901">
    <property type="entry name" value="Kdotransferase"/>
</dbReference>
<name>A0A7W9BH72_9RHOB</name>
<dbReference type="InterPro" id="IPR038107">
    <property type="entry name" value="Glycos_transf_N_sf"/>
</dbReference>
<evidence type="ECO:0000256" key="5">
    <source>
        <dbReference type="ARBA" id="ARBA00022679"/>
    </source>
</evidence>
<evidence type="ECO:0000256" key="7">
    <source>
        <dbReference type="ARBA" id="ARBA00049183"/>
    </source>
</evidence>
<dbReference type="GO" id="GO:0005886">
    <property type="term" value="C:plasma membrane"/>
    <property type="evidence" value="ECO:0007669"/>
    <property type="project" value="UniProtKB-SubCell"/>
</dbReference>
<keyword evidence="8" id="KW-0472">Membrane</keyword>
<sequence>MADTSLSLAAYFSRRGGDGAGTPLADMPPRPVGNVIWVRGHHASQLDALSDLELQLQADGDPIHLITTLPTAQKGVLQTPTGRAHVRAFLNHWTPDLVLWLVPTLDTNTVFELAQANIPCILVGASKDTARPAVKAWVPGLTRAMLRQFVKIMTLDADVNATLIRAGADANSIETLGALESAPSALPHFESERQDIATTLGARSIWFAADTDILEIPQIAKAHHQASRRAHRLLLIVSLRDPSQGTAAAEALRDAGFTVALRSADEEADTATQVYVADTVGELGLWYRVAPITYLGGSLSAGPCRDPFEAATLGSAVLHGPNVRPYESQIQRLATADACVSLRSFSELGQMVETLLSPDKTARIVHAAWDVTSRGADVTNRLAEAIHAQLDKVEQ</sequence>
<feature type="domain" description="3-deoxy-D-manno-octulosonic-acid transferase N-terminal" evidence="9">
    <location>
        <begin position="84"/>
        <end position="179"/>
    </location>
</feature>
<dbReference type="EC" id="2.4.99.12" evidence="3 8"/>
<dbReference type="AlphaFoldDB" id="A0A7W9BH72"/>
<dbReference type="Pfam" id="PF04413">
    <property type="entry name" value="Glycos_transf_N"/>
    <property type="match status" value="1"/>
</dbReference>
<dbReference type="RefSeq" id="WP_183523815.1">
    <property type="nucleotide sequence ID" value="NZ_JACIJM010000001.1"/>
</dbReference>
<evidence type="ECO:0000256" key="4">
    <source>
        <dbReference type="ARBA" id="ARBA00019077"/>
    </source>
</evidence>
<dbReference type="GO" id="GO:0043842">
    <property type="term" value="F:Kdo transferase activity"/>
    <property type="evidence" value="ECO:0007669"/>
    <property type="project" value="UniProtKB-EC"/>
</dbReference>
<evidence type="ECO:0000313" key="10">
    <source>
        <dbReference type="EMBL" id="MBB5720454.1"/>
    </source>
</evidence>
<keyword evidence="10" id="KW-0328">Glycosyltransferase</keyword>
<evidence type="ECO:0000256" key="1">
    <source>
        <dbReference type="ARBA" id="ARBA00003394"/>
    </source>
</evidence>
<comment type="similarity">
    <text evidence="8">Belongs to the glycosyltransferase group 1 family.</text>
</comment>
<evidence type="ECO:0000256" key="2">
    <source>
        <dbReference type="ARBA" id="ARBA00004713"/>
    </source>
</evidence>
<accession>A0A7W9BH72</accession>
<dbReference type="InterPro" id="IPR007507">
    <property type="entry name" value="Glycos_transf_N"/>
</dbReference>
<proteinExistence type="inferred from homology"/>
<comment type="function">
    <text evidence="1 8">Involved in lipopolysaccharide (LPS) biosynthesis. Catalyzes the transfer of 3-deoxy-D-manno-octulosonate (Kdo) residue(s) from CMP-Kdo to lipid IV(A), the tetraacyldisaccharide-1,4'-bisphosphate precursor of lipid A.</text>
</comment>
<dbReference type="GO" id="GO:0009245">
    <property type="term" value="P:lipid A biosynthetic process"/>
    <property type="evidence" value="ECO:0007669"/>
    <property type="project" value="TreeGrafter"/>
</dbReference>
<evidence type="ECO:0000259" key="9">
    <source>
        <dbReference type="Pfam" id="PF04413"/>
    </source>
</evidence>
<gene>
    <name evidence="10" type="ORF">FHS72_000058</name>
</gene>
<keyword evidence="5 8" id="KW-0808">Transferase</keyword>
<keyword evidence="8" id="KW-0448">Lipopolysaccharide biosynthesis</keyword>
<dbReference type="UniPathway" id="UPA00958"/>
<dbReference type="PANTHER" id="PTHR42755:SF1">
    <property type="entry name" value="3-DEOXY-D-MANNO-OCTULOSONIC ACID TRANSFERASE, MITOCHONDRIAL-RELATED"/>
    <property type="match status" value="1"/>
</dbReference>
<comment type="subcellular location">
    <subcellularLocation>
        <location evidence="8">Cell membrane</location>
    </subcellularLocation>
</comment>
<dbReference type="Gene3D" id="3.40.50.2000">
    <property type="entry name" value="Glycogen Phosphorylase B"/>
    <property type="match status" value="1"/>
</dbReference>
<dbReference type="Proteomes" id="UP000535415">
    <property type="component" value="Unassembled WGS sequence"/>
</dbReference>
<dbReference type="EMBL" id="JACIJM010000001">
    <property type="protein sequence ID" value="MBB5720454.1"/>
    <property type="molecule type" value="Genomic_DNA"/>
</dbReference>
<evidence type="ECO:0000256" key="8">
    <source>
        <dbReference type="RuleBase" id="RU365103"/>
    </source>
</evidence>
<comment type="catalytic activity">
    <reaction evidence="7 8">
        <text>lipid IVA (E. coli) + CMP-3-deoxy-beta-D-manno-octulosonate = alpha-Kdo-(2-&gt;6)-lipid IVA (E. coli) + CMP + H(+)</text>
        <dbReference type="Rhea" id="RHEA:28066"/>
        <dbReference type="ChEBI" id="CHEBI:15378"/>
        <dbReference type="ChEBI" id="CHEBI:58603"/>
        <dbReference type="ChEBI" id="CHEBI:60364"/>
        <dbReference type="ChEBI" id="CHEBI:60377"/>
        <dbReference type="ChEBI" id="CHEBI:85987"/>
        <dbReference type="EC" id="2.4.99.12"/>
    </reaction>
</comment>